<evidence type="ECO:0000313" key="2">
    <source>
        <dbReference type="EMBL" id="GAX46872.1"/>
    </source>
</evidence>
<keyword evidence="3" id="KW-1185">Reference proteome</keyword>
<dbReference type="EMBL" id="BEDT01000001">
    <property type="protein sequence ID" value="GAX46872.1"/>
    <property type="molecule type" value="Genomic_DNA"/>
</dbReference>
<dbReference type="PANTHER" id="PTHR36832">
    <property type="entry name" value="SLR1174 PROTEIN-RELATED"/>
    <property type="match status" value="1"/>
</dbReference>
<dbReference type="AlphaFoldDB" id="A0A224XA94"/>
<accession>A0A224XA94</accession>
<comment type="caution">
    <text evidence="2">The sequence shown here is derived from an EMBL/GenBank/DDBJ whole genome shotgun (WGS) entry which is preliminary data.</text>
</comment>
<keyword evidence="1" id="KW-0472">Membrane</keyword>
<keyword evidence="1" id="KW-1133">Transmembrane helix</keyword>
<feature type="transmembrane region" description="Helical" evidence="1">
    <location>
        <begin position="147"/>
        <end position="166"/>
    </location>
</feature>
<dbReference type="InterPro" id="IPR010390">
    <property type="entry name" value="ABC-2_transporter-like"/>
</dbReference>
<feature type="transmembrane region" description="Helical" evidence="1">
    <location>
        <begin position="236"/>
        <end position="256"/>
    </location>
</feature>
<gene>
    <name evidence="2" type="ORF">RsY01_452</name>
</gene>
<feature type="transmembrane region" description="Helical" evidence="1">
    <location>
        <begin position="186"/>
        <end position="205"/>
    </location>
</feature>
<feature type="transmembrane region" description="Helical" evidence="1">
    <location>
        <begin position="64"/>
        <end position="83"/>
    </location>
</feature>
<dbReference type="Proteomes" id="UP000218689">
    <property type="component" value="Unassembled WGS sequence"/>
</dbReference>
<protein>
    <recommendedName>
        <fullName evidence="4">ABC transporter permease</fullName>
    </recommendedName>
</protein>
<sequence>MFNNLKKYQPFINAGIKRSFAYRLDFLLYRVGDIMGAIVTYFLWSAIFNSSKHSSIGGFTIQEMSIYVFLSFFTGIVINTGSSPTIGQEIKDGSIVMRLLKPVSFMATYLFEEVGKKIVQVGILTVPILGGLIIFQIFISTVVPFDIFNLLFFSLSVLLAYLLNFYFDLCFGFTAFVLKNLWGANIMKTSIVAFMSGTLIPLVFFPSELYNILQYFPFASLIYTPVLIYLGKYDNLQLFNAIFLQIFWLVIFYTLSKIIWRIVSEKITVQGG</sequence>
<reference evidence="3" key="1">
    <citation type="submission" date="2017-08" db="EMBL/GenBank/DDBJ databases">
        <title>Draft genome sequence of Lactococcus sp. strain Rs-Y01, isolated from the gut of the lower termite Reticulitermes speratus.</title>
        <authorList>
            <person name="Ohkuma M."/>
            <person name="Yuki M."/>
        </authorList>
    </citation>
    <scope>NUCLEOTIDE SEQUENCE [LARGE SCALE GENOMIC DNA]</scope>
    <source>
        <strain evidence="3">Rs-Y01</strain>
    </source>
</reference>
<proteinExistence type="predicted"/>
<dbReference type="RefSeq" id="WP_094783934.1">
    <property type="nucleotide sequence ID" value="NZ_BEDT01000001.1"/>
</dbReference>
<feature type="transmembrane region" description="Helical" evidence="1">
    <location>
        <begin position="118"/>
        <end position="140"/>
    </location>
</feature>
<keyword evidence="1" id="KW-0812">Transmembrane</keyword>
<feature type="transmembrane region" description="Helical" evidence="1">
    <location>
        <begin position="212"/>
        <end position="230"/>
    </location>
</feature>
<evidence type="ECO:0008006" key="4">
    <source>
        <dbReference type="Google" id="ProtNLM"/>
    </source>
</evidence>
<dbReference type="PANTHER" id="PTHR36832:SF1">
    <property type="entry name" value="SLR1174 PROTEIN"/>
    <property type="match status" value="1"/>
</dbReference>
<feature type="transmembrane region" description="Helical" evidence="1">
    <location>
        <begin position="27"/>
        <end position="44"/>
    </location>
</feature>
<dbReference type="Pfam" id="PF06182">
    <property type="entry name" value="ABC2_membrane_6"/>
    <property type="match status" value="1"/>
</dbReference>
<organism evidence="2 3">
    <name type="scientific">Pseudolactococcus reticulitermitis</name>
    <dbReference type="NCBI Taxonomy" id="2025039"/>
    <lineage>
        <taxon>Bacteria</taxon>
        <taxon>Bacillati</taxon>
        <taxon>Bacillota</taxon>
        <taxon>Bacilli</taxon>
        <taxon>Lactobacillales</taxon>
        <taxon>Streptococcaceae</taxon>
        <taxon>Pseudolactococcus</taxon>
    </lineage>
</organism>
<evidence type="ECO:0000256" key="1">
    <source>
        <dbReference type="SAM" id="Phobius"/>
    </source>
</evidence>
<dbReference type="OrthoDB" id="8582979at2"/>
<name>A0A224XA94_9LACT</name>
<evidence type="ECO:0000313" key="3">
    <source>
        <dbReference type="Proteomes" id="UP000218689"/>
    </source>
</evidence>